<keyword evidence="5 7" id="KW-1133">Transmembrane helix</keyword>
<accession>A0AAE3DUC7</accession>
<evidence type="ECO:0000259" key="8">
    <source>
        <dbReference type="PROSITE" id="PS50928"/>
    </source>
</evidence>
<feature type="transmembrane region" description="Helical" evidence="7">
    <location>
        <begin position="225"/>
        <end position="246"/>
    </location>
</feature>
<dbReference type="InterPro" id="IPR035906">
    <property type="entry name" value="MetI-like_sf"/>
</dbReference>
<gene>
    <name evidence="9" type="ORF">LKD71_12515</name>
</gene>
<sequence>MKQKKKQTRQGSDNRAFHLMLLVPVILLFIYNILPIPAGILMAFQNFHPMKGFLHSSFVGLANFKKLMLLPDTWPAVRNTLIIAIGKIIGNLVVPISFALLLNEIRVRWFKRAAQTITYLPYFLSWVVLGGILIKFLSPGSSSTTPGLLNTLLVNLHIIKEPIYFLGSNSTFRGTMIISDIWKNFGYNTIIYLAALTGIDPTLYEAAMVDGAGKIKQTIHVTMPGIAPFIALMTIMSIGSVLNAGFDQIFNLYSPAVYATGDIIDTLVYRLGLINQQYSLSAAVGLLKSVVSCILVLTGYKLADKYAGYKVW</sequence>
<evidence type="ECO:0000313" key="10">
    <source>
        <dbReference type="Proteomes" id="UP001197875"/>
    </source>
</evidence>
<feature type="domain" description="ABC transmembrane type-1" evidence="8">
    <location>
        <begin position="77"/>
        <end position="299"/>
    </location>
</feature>
<keyword evidence="2 7" id="KW-0813">Transport</keyword>
<evidence type="ECO:0000256" key="7">
    <source>
        <dbReference type="RuleBase" id="RU363032"/>
    </source>
</evidence>
<proteinExistence type="inferred from homology"/>
<dbReference type="PROSITE" id="PS50928">
    <property type="entry name" value="ABC_TM1"/>
    <property type="match status" value="1"/>
</dbReference>
<keyword evidence="6 7" id="KW-0472">Membrane</keyword>
<comment type="similarity">
    <text evidence="7">Belongs to the binding-protein-dependent transport system permease family.</text>
</comment>
<feature type="transmembrane region" description="Helical" evidence="7">
    <location>
        <begin position="278"/>
        <end position="300"/>
    </location>
</feature>
<dbReference type="AlphaFoldDB" id="A0AAE3DUC7"/>
<dbReference type="InterPro" id="IPR000515">
    <property type="entry name" value="MetI-like"/>
</dbReference>
<dbReference type="CDD" id="cd06261">
    <property type="entry name" value="TM_PBP2"/>
    <property type="match status" value="1"/>
</dbReference>
<evidence type="ECO:0000256" key="3">
    <source>
        <dbReference type="ARBA" id="ARBA00022475"/>
    </source>
</evidence>
<feature type="transmembrane region" description="Helical" evidence="7">
    <location>
        <begin position="21"/>
        <end position="44"/>
    </location>
</feature>
<dbReference type="Proteomes" id="UP001197875">
    <property type="component" value="Unassembled WGS sequence"/>
</dbReference>
<feature type="transmembrane region" description="Helical" evidence="7">
    <location>
        <begin position="185"/>
        <end position="204"/>
    </location>
</feature>
<feature type="transmembrane region" description="Helical" evidence="7">
    <location>
        <begin position="81"/>
        <end position="105"/>
    </location>
</feature>
<evidence type="ECO:0000313" key="9">
    <source>
        <dbReference type="EMBL" id="MCC2190608.1"/>
    </source>
</evidence>
<organism evidence="9 10">
    <name type="scientific">Fusicatenibacter faecihominis</name>
    <dbReference type="NCBI Taxonomy" id="2881276"/>
    <lineage>
        <taxon>Bacteria</taxon>
        <taxon>Bacillati</taxon>
        <taxon>Bacillota</taxon>
        <taxon>Clostridia</taxon>
        <taxon>Lachnospirales</taxon>
        <taxon>Lachnospiraceae</taxon>
        <taxon>Fusicatenibacter</taxon>
    </lineage>
</organism>
<dbReference type="Pfam" id="PF00528">
    <property type="entry name" value="BPD_transp_1"/>
    <property type="match status" value="1"/>
</dbReference>
<reference evidence="9 10" key="1">
    <citation type="submission" date="2021-10" db="EMBL/GenBank/DDBJ databases">
        <title>Anaerobic single-cell dispensing facilitates the cultivation of human gut bacteria.</title>
        <authorList>
            <person name="Afrizal A."/>
        </authorList>
    </citation>
    <scope>NUCLEOTIDE SEQUENCE [LARGE SCALE GENOMIC DNA]</scope>
    <source>
        <strain evidence="9 10">CLA-AA-H277</strain>
    </source>
</reference>
<keyword evidence="10" id="KW-1185">Reference proteome</keyword>
<comment type="subcellular location">
    <subcellularLocation>
        <location evidence="1 7">Cell membrane</location>
        <topology evidence="1 7">Multi-pass membrane protein</topology>
    </subcellularLocation>
</comment>
<evidence type="ECO:0000256" key="6">
    <source>
        <dbReference type="ARBA" id="ARBA00023136"/>
    </source>
</evidence>
<comment type="caution">
    <text evidence="9">The sequence shown here is derived from an EMBL/GenBank/DDBJ whole genome shotgun (WGS) entry which is preliminary data.</text>
</comment>
<dbReference type="Gene3D" id="1.10.3720.10">
    <property type="entry name" value="MetI-like"/>
    <property type="match status" value="1"/>
</dbReference>
<evidence type="ECO:0000256" key="2">
    <source>
        <dbReference type="ARBA" id="ARBA00022448"/>
    </source>
</evidence>
<evidence type="ECO:0000256" key="1">
    <source>
        <dbReference type="ARBA" id="ARBA00004651"/>
    </source>
</evidence>
<protein>
    <submittedName>
        <fullName evidence="9">ABC transporter permease subunit</fullName>
    </submittedName>
</protein>
<evidence type="ECO:0000256" key="4">
    <source>
        <dbReference type="ARBA" id="ARBA00022692"/>
    </source>
</evidence>
<dbReference type="SUPFAM" id="SSF161098">
    <property type="entry name" value="MetI-like"/>
    <property type="match status" value="1"/>
</dbReference>
<dbReference type="EMBL" id="JAJEPR010000023">
    <property type="protein sequence ID" value="MCC2190608.1"/>
    <property type="molecule type" value="Genomic_DNA"/>
</dbReference>
<dbReference type="GO" id="GO:0055085">
    <property type="term" value="P:transmembrane transport"/>
    <property type="evidence" value="ECO:0007669"/>
    <property type="project" value="InterPro"/>
</dbReference>
<dbReference type="InterPro" id="IPR050809">
    <property type="entry name" value="UgpAE/MalFG_permease"/>
</dbReference>
<dbReference type="GO" id="GO:0005886">
    <property type="term" value="C:plasma membrane"/>
    <property type="evidence" value="ECO:0007669"/>
    <property type="project" value="UniProtKB-SubCell"/>
</dbReference>
<dbReference type="PANTHER" id="PTHR43227">
    <property type="entry name" value="BLL4140 PROTEIN"/>
    <property type="match status" value="1"/>
</dbReference>
<keyword evidence="4 7" id="KW-0812">Transmembrane</keyword>
<evidence type="ECO:0000256" key="5">
    <source>
        <dbReference type="ARBA" id="ARBA00022989"/>
    </source>
</evidence>
<name>A0AAE3DUC7_9FIRM</name>
<dbReference type="PANTHER" id="PTHR43227:SF11">
    <property type="entry name" value="BLL4140 PROTEIN"/>
    <property type="match status" value="1"/>
</dbReference>
<dbReference type="RefSeq" id="WP_117765364.1">
    <property type="nucleotide sequence ID" value="NZ_JAJEPR010000023.1"/>
</dbReference>
<feature type="transmembrane region" description="Helical" evidence="7">
    <location>
        <begin position="117"/>
        <end position="137"/>
    </location>
</feature>
<keyword evidence="3" id="KW-1003">Cell membrane</keyword>